<dbReference type="GeneID" id="101511237"/>
<proteinExistence type="predicted"/>
<feature type="region of interest" description="Disordered" evidence="1">
    <location>
        <begin position="1"/>
        <end position="26"/>
    </location>
</feature>
<dbReference type="RefSeq" id="XP_027190797.1">
    <property type="nucleotide sequence ID" value="XM_027334996.1"/>
</dbReference>
<evidence type="ECO:0000313" key="7">
    <source>
        <dbReference type="RefSeq" id="XP_027190795.1"/>
    </source>
</evidence>
<dbReference type="KEGG" id="cam:101511237"/>
<feature type="compositionally biased region" description="Basic and acidic residues" evidence="1">
    <location>
        <begin position="10"/>
        <end position="26"/>
    </location>
</feature>
<evidence type="ECO:0000313" key="9">
    <source>
        <dbReference type="RefSeq" id="XP_027190797.1"/>
    </source>
</evidence>
<dbReference type="SUPFAM" id="SSF81383">
    <property type="entry name" value="F-box domain"/>
    <property type="match status" value="1"/>
</dbReference>
<dbReference type="Pfam" id="PF03478">
    <property type="entry name" value="Beta-prop_KIB1-4"/>
    <property type="match status" value="1"/>
</dbReference>
<gene>
    <name evidence="4 5 6 7 8 9" type="primary">LOC101511237</name>
</gene>
<dbReference type="InterPro" id="IPR036047">
    <property type="entry name" value="F-box-like_dom_sf"/>
</dbReference>
<dbReference type="RefSeq" id="XP_004500142.1">
    <property type="nucleotide sequence ID" value="XM_004500085.3"/>
</dbReference>
<dbReference type="InterPro" id="IPR005174">
    <property type="entry name" value="KIB1-4_b-propeller"/>
</dbReference>
<dbReference type="PaxDb" id="3827-XP_004500142.1"/>
<dbReference type="InterPro" id="IPR050796">
    <property type="entry name" value="SCF_F-box_component"/>
</dbReference>
<dbReference type="RefSeq" id="XP_027190796.1">
    <property type="nucleotide sequence ID" value="XM_027334995.1"/>
</dbReference>
<dbReference type="PANTHER" id="PTHR31672">
    <property type="entry name" value="BNACNNG10540D PROTEIN"/>
    <property type="match status" value="1"/>
</dbReference>
<name>A0A1S2Y7M6_CICAR</name>
<keyword evidence="3" id="KW-1185">Reference proteome</keyword>
<feature type="domain" description="KIB1-4 beta-propeller" evidence="2">
    <location>
        <begin position="176"/>
        <end position="375"/>
    </location>
</feature>
<evidence type="ECO:0000313" key="4">
    <source>
        <dbReference type="RefSeq" id="XP_004500142.1"/>
    </source>
</evidence>
<reference evidence="3" key="1">
    <citation type="journal article" date="2013" name="Nat. Biotechnol.">
        <title>Draft genome sequence of chickpea (Cicer arietinum) provides a resource for trait improvement.</title>
        <authorList>
            <person name="Varshney R.K."/>
            <person name="Song C."/>
            <person name="Saxena R.K."/>
            <person name="Azam S."/>
            <person name="Yu S."/>
            <person name="Sharpe A.G."/>
            <person name="Cannon S."/>
            <person name="Baek J."/>
            <person name="Rosen B.D."/>
            <person name="Tar'an B."/>
            <person name="Millan T."/>
            <person name="Zhang X."/>
            <person name="Ramsay L.D."/>
            <person name="Iwata A."/>
            <person name="Wang Y."/>
            <person name="Nelson W."/>
            <person name="Farmer A.D."/>
            <person name="Gaur P.M."/>
            <person name="Soderlund C."/>
            <person name="Penmetsa R.V."/>
            <person name="Xu C."/>
            <person name="Bharti A.K."/>
            <person name="He W."/>
            <person name="Winter P."/>
            <person name="Zhao S."/>
            <person name="Hane J.K."/>
            <person name="Carrasquilla-Garcia N."/>
            <person name="Condie J.A."/>
            <person name="Upadhyaya H.D."/>
            <person name="Luo M.C."/>
            <person name="Thudi M."/>
            <person name="Gowda C.L."/>
            <person name="Singh N.P."/>
            <person name="Lichtenzveig J."/>
            <person name="Gali K.K."/>
            <person name="Rubio J."/>
            <person name="Nadarajan N."/>
            <person name="Dolezel J."/>
            <person name="Bansal K.C."/>
            <person name="Xu X."/>
            <person name="Edwards D."/>
            <person name="Zhang G."/>
            <person name="Kahl G."/>
            <person name="Gil J."/>
            <person name="Singh K.B."/>
            <person name="Datta S.K."/>
            <person name="Jackson S.A."/>
            <person name="Wang J."/>
            <person name="Cook D.R."/>
        </authorList>
    </citation>
    <scope>NUCLEOTIDE SEQUENCE [LARGE SCALE GENOMIC DNA]</scope>
    <source>
        <strain evidence="3">cv. CDC Frontier</strain>
    </source>
</reference>
<evidence type="ECO:0000259" key="2">
    <source>
        <dbReference type="Pfam" id="PF03478"/>
    </source>
</evidence>
<dbReference type="RefSeq" id="XP_004500146.1">
    <property type="nucleotide sequence ID" value="XM_004500089.3"/>
</dbReference>
<protein>
    <submittedName>
        <fullName evidence="4 5">Uncharacterized protein LOC101511237</fullName>
    </submittedName>
</protein>
<dbReference type="AlphaFoldDB" id="A0A1S2Y7M6"/>
<evidence type="ECO:0000313" key="3">
    <source>
        <dbReference type="Proteomes" id="UP000087171"/>
    </source>
</evidence>
<accession>A0A1S2Y7M6</accession>
<dbReference type="Proteomes" id="UP000087171">
    <property type="component" value="Chromosome Ca5"/>
</dbReference>
<sequence>MSLTSRKARPKNETKREEDVKVKEVQEKEVEDGKECDVDILEVKRTKTEKTIGRVKRQRFKSINKCTYSDSRHHDHATNKQNMNIQQNSNSSKNFELISKLPQDLMLAILSLVPVKCLLNSARHVSKPWATATQACLRGKPPGLYLESFNPTVTSYFLNIQDYVKGHSERIYLGPPLRLGQIVAICDGMFLLCDRFRLTYVVNPILRCCFRIPLSPSSNQREGVIWRSIIACVPRTAKFKVFLVDTQSVSGVNWYVFYVLRIGIDNTWKEIVRKEYNLEDKWYFLWKPVHNGDNHIYWITWDGVIVMDVGKEIIIREYPLPPQQHPQQHAFPLADYLWTGDRLSCISCVVDEKDIKTYPIFTLDMNSGKWTLYHEMRPFDSMAICSHKLGFDIDIVMTVVRCRFWINDQIIFIVEFDQKLDPTSSKEMLSNPRLLTKKVHFCYNVKTRQLTKIDCIPIGNFKAWLHTNTLTRC</sequence>
<evidence type="ECO:0000313" key="6">
    <source>
        <dbReference type="RefSeq" id="XP_004500146.1"/>
    </source>
</evidence>
<evidence type="ECO:0000313" key="5">
    <source>
        <dbReference type="RefSeq" id="XP_004500144.1"/>
    </source>
</evidence>
<evidence type="ECO:0000256" key="1">
    <source>
        <dbReference type="SAM" id="MobiDB-lite"/>
    </source>
</evidence>
<dbReference type="Gene3D" id="1.20.1280.50">
    <property type="match status" value="1"/>
</dbReference>
<reference evidence="4 5" key="2">
    <citation type="submission" date="2025-04" db="UniProtKB">
        <authorList>
            <consortium name="RefSeq"/>
        </authorList>
    </citation>
    <scope>IDENTIFICATION</scope>
    <source>
        <tissue evidence="4 5">Etiolated seedlings</tissue>
    </source>
</reference>
<organism evidence="3 6">
    <name type="scientific">Cicer arietinum</name>
    <name type="common">Chickpea</name>
    <name type="synonym">Garbanzo</name>
    <dbReference type="NCBI Taxonomy" id="3827"/>
    <lineage>
        <taxon>Eukaryota</taxon>
        <taxon>Viridiplantae</taxon>
        <taxon>Streptophyta</taxon>
        <taxon>Embryophyta</taxon>
        <taxon>Tracheophyta</taxon>
        <taxon>Spermatophyta</taxon>
        <taxon>Magnoliopsida</taxon>
        <taxon>eudicotyledons</taxon>
        <taxon>Gunneridae</taxon>
        <taxon>Pentapetalae</taxon>
        <taxon>rosids</taxon>
        <taxon>fabids</taxon>
        <taxon>Fabales</taxon>
        <taxon>Fabaceae</taxon>
        <taxon>Papilionoideae</taxon>
        <taxon>50 kb inversion clade</taxon>
        <taxon>NPAAA clade</taxon>
        <taxon>Hologalegina</taxon>
        <taxon>IRL clade</taxon>
        <taxon>Cicereae</taxon>
        <taxon>Cicer</taxon>
    </lineage>
</organism>
<evidence type="ECO:0000313" key="8">
    <source>
        <dbReference type="RefSeq" id="XP_027190796.1"/>
    </source>
</evidence>
<dbReference type="RefSeq" id="XP_004500144.1">
    <property type="nucleotide sequence ID" value="XM_004500087.3"/>
</dbReference>
<dbReference type="PANTHER" id="PTHR31672:SF2">
    <property type="entry name" value="F-BOX DOMAIN-CONTAINING PROTEIN"/>
    <property type="match status" value="1"/>
</dbReference>
<dbReference type="RefSeq" id="XP_027190795.1">
    <property type="nucleotide sequence ID" value="XM_027334994.1"/>
</dbReference>
<dbReference type="OrthoDB" id="1918594at2759"/>